<name>A0A834X2T6_9FABA</name>
<dbReference type="InterPro" id="IPR029058">
    <property type="entry name" value="AB_hydrolase_fold"/>
</dbReference>
<keyword evidence="4" id="KW-1185">Reference proteome</keyword>
<dbReference type="InterPro" id="IPR013094">
    <property type="entry name" value="AB_hydrolase_3"/>
</dbReference>
<evidence type="ECO:0000259" key="2">
    <source>
        <dbReference type="Pfam" id="PF07859"/>
    </source>
</evidence>
<accession>A0A834X2T6</accession>
<reference evidence="3" key="1">
    <citation type="submission" date="2020-09" db="EMBL/GenBank/DDBJ databases">
        <title>Genome-Enabled Discovery of Anthraquinone Biosynthesis in Senna tora.</title>
        <authorList>
            <person name="Kang S.-H."/>
            <person name="Pandey R.P."/>
            <person name="Lee C.-M."/>
            <person name="Sim J.-S."/>
            <person name="Jeong J.-T."/>
            <person name="Choi B.-S."/>
            <person name="Jung M."/>
            <person name="Ginzburg D."/>
            <person name="Zhao K."/>
            <person name="Won S.Y."/>
            <person name="Oh T.-J."/>
            <person name="Yu Y."/>
            <person name="Kim N.-H."/>
            <person name="Lee O.R."/>
            <person name="Lee T.-H."/>
            <person name="Bashyal P."/>
            <person name="Kim T.-S."/>
            <person name="Lee W.-H."/>
            <person name="Kawkins C."/>
            <person name="Kim C.-K."/>
            <person name="Kim J.S."/>
            <person name="Ahn B.O."/>
            <person name="Rhee S.Y."/>
            <person name="Sohng J.K."/>
        </authorList>
    </citation>
    <scope>NUCLEOTIDE SEQUENCE</scope>
    <source>
        <tissue evidence="3">Leaf</tissue>
    </source>
</reference>
<dbReference type="Gene3D" id="3.40.50.1820">
    <property type="entry name" value="alpha/beta hydrolase"/>
    <property type="match status" value="1"/>
</dbReference>
<sequence length="325" mass="36647">MDSTKEKEVVYEIPTFIKIYRDGSIERLRDTPIVPPCPEDPKTGVSSKDVIISVKPSISARIFIPKLKNENQKLPILVYYRGGAYFFESAFSNHHYRYLNHIVSEANIIAVAIEYRNAPEHFLPAGLNDCWVGLQWVALHSMKSPPSIDPWLGRHGNFEKVFIGGDSGGGNVVHNIVMRAGLEGLPGGVRLYGAYMNHPYFWGSKPYGREPVDGFEDAYASVVWNFVYPSSPGGLDNPMLNPMGDGAPSLARLGCVKMLISVAGKDFLYLRDRAVLYYESIKQSGWKGEVELFEEEEEEHCYHMNFPDSDAAHRLINRVIQFLRN</sequence>
<dbReference type="InterPro" id="IPR050466">
    <property type="entry name" value="Carboxylest/Gibb_receptor"/>
</dbReference>
<evidence type="ECO:0000313" key="3">
    <source>
        <dbReference type="EMBL" id="KAF7837261.1"/>
    </source>
</evidence>
<dbReference type="PANTHER" id="PTHR23024:SF384">
    <property type="entry name" value="2-HYDROXYISOFLAVANONE DEHYDRATASE"/>
    <property type="match status" value="1"/>
</dbReference>
<proteinExistence type="inferred from homology"/>
<organism evidence="3 4">
    <name type="scientific">Senna tora</name>
    <dbReference type="NCBI Taxonomy" id="362788"/>
    <lineage>
        <taxon>Eukaryota</taxon>
        <taxon>Viridiplantae</taxon>
        <taxon>Streptophyta</taxon>
        <taxon>Embryophyta</taxon>
        <taxon>Tracheophyta</taxon>
        <taxon>Spermatophyta</taxon>
        <taxon>Magnoliopsida</taxon>
        <taxon>eudicotyledons</taxon>
        <taxon>Gunneridae</taxon>
        <taxon>Pentapetalae</taxon>
        <taxon>rosids</taxon>
        <taxon>fabids</taxon>
        <taxon>Fabales</taxon>
        <taxon>Fabaceae</taxon>
        <taxon>Caesalpinioideae</taxon>
        <taxon>Cassia clade</taxon>
        <taxon>Senna</taxon>
    </lineage>
</organism>
<dbReference type="AlphaFoldDB" id="A0A834X2T6"/>
<gene>
    <name evidence="3" type="ORF">G2W53_005743</name>
</gene>
<comment type="similarity">
    <text evidence="1">Belongs to the 'GDXG' lipolytic enzyme family.</text>
</comment>
<dbReference type="Proteomes" id="UP000634136">
    <property type="component" value="Unassembled WGS sequence"/>
</dbReference>
<evidence type="ECO:0000313" key="4">
    <source>
        <dbReference type="Proteomes" id="UP000634136"/>
    </source>
</evidence>
<comment type="caution">
    <text evidence="3">The sequence shown here is derived from an EMBL/GenBank/DDBJ whole genome shotgun (WGS) entry which is preliminary data.</text>
</comment>
<dbReference type="SUPFAM" id="SSF53474">
    <property type="entry name" value="alpha/beta-Hydrolases"/>
    <property type="match status" value="1"/>
</dbReference>
<dbReference type="GO" id="GO:0016787">
    <property type="term" value="F:hydrolase activity"/>
    <property type="evidence" value="ECO:0007669"/>
    <property type="project" value="InterPro"/>
</dbReference>
<dbReference type="OrthoDB" id="408631at2759"/>
<protein>
    <submittedName>
        <fullName evidence="3">2-hydroxyisoflavanone dehydratase-like</fullName>
    </submittedName>
</protein>
<dbReference type="EMBL" id="JAAIUW010000003">
    <property type="protein sequence ID" value="KAF7837261.1"/>
    <property type="molecule type" value="Genomic_DNA"/>
</dbReference>
<evidence type="ECO:0000256" key="1">
    <source>
        <dbReference type="ARBA" id="ARBA00010515"/>
    </source>
</evidence>
<feature type="domain" description="Alpha/beta hydrolase fold-3" evidence="2">
    <location>
        <begin position="77"/>
        <end position="304"/>
    </location>
</feature>
<dbReference type="Pfam" id="PF07859">
    <property type="entry name" value="Abhydrolase_3"/>
    <property type="match status" value="1"/>
</dbReference>
<dbReference type="PANTHER" id="PTHR23024">
    <property type="entry name" value="ARYLACETAMIDE DEACETYLASE"/>
    <property type="match status" value="1"/>
</dbReference>